<dbReference type="CDD" id="cd02440">
    <property type="entry name" value="AdoMet_MTases"/>
    <property type="match status" value="1"/>
</dbReference>
<keyword evidence="1" id="KW-0489">Methyltransferase</keyword>
<gene>
    <name evidence="1" type="ORF">G3A50_07390</name>
</gene>
<name>A0A6P1YJI9_9HYPH</name>
<dbReference type="PANTHER" id="PTHR43832:SF1">
    <property type="entry name" value="S-ADENOSYL-L-METHIONINE-DEPENDENT METHYLTRANSFERASES SUPERFAMILY PROTEIN"/>
    <property type="match status" value="1"/>
</dbReference>
<dbReference type="PANTHER" id="PTHR43832">
    <property type="match status" value="1"/>
</dbReference>
<dbReference type="SUPFAM" id="SSF53335">
    <property type="entry name" value="S-adenosyl-L-methionine-dependent methyltransferases"/>
    <property type="match status" value="1"/>
</dbReference>
<dbReference type="Gene3D" id="3.40.50.150">
    <property type="entry name" value="Vaccinia Virus protein VP39"/>
    <property type="match status" value="1"/>
</dbReference>
<dbReference type="Pfam" id="PF02353">
    <property type="entry name" value="CMAS"/>
    <property type="match status" value="1"/>
</dbReference>
<accession>A0A6P1YJI9</accession>
<sequence>MSLIACAGRLAERLPLPDALTRMGIERLVDRTRRALSALPEDEERRFAEAMAQRPIAEHPERANDQHYELPPEFFALTLGPRRKYSCCLYGQGAQTLEAAERRALEVSVDHAALADGQSILELGCGWGSLTLFMAERFPAAHIVAVSNSAPQRAFIESEARARGFGNVTVVTADMNAFQTEAVFDRIVSVEMFEHMANWRALLARARGWLRPDGRLFLHVFTHRRTPYRFDHGDEADWIAQHFFTGGIMPSEGLVRCFADTFVVEESWRWSGSNYARTAQDWLANFDANRARIDEVLKQVYGTDAALWRRRWRLFYLATAGLFGHRDGEEWGVTHYRLRASG</sequence>
<dbReference type="Proteomes" id="UP000464751">
    <property type="component" value="Chromosome"/>
</dbReference>
<evidence type="ECO:0000313" key="2">
    <source>
        <dbReference type="Proteomes" id="UP000464751"/>
    </source>
</evidence>
<organism evidence="1 2">
    <name type="scientific">Ancylobacter pratisalsi</name>
    <dbReference type="NCBI Taxonomy" id="1745854"/>
    <lineage>
        <taxon>Bacteria</taxon>
        <taxon>Pseudomonadati</taxon>
        <taxon>Pseudomonadota</taxon>
        <taxon>Alphaproteobacteria</taxon>
        <taxon>Hyphomicrobiales</taxon>
        <taxon>Xanthobacteraceae</taxon>
        <taxon>Ancylobacter</taxon>
    </lineage>
</organism>
<dbReference type="KEGG" id="apra:G3A50_07390"/>
<dbReference type="InterPro" id="IPR029063">
    <property type="entry name" value="SAM-dependent_MTases_sf"/>
</dbReference>
<dbReference type="GO" id="GO:0008168">
    <property type="term" value="F:methyltransferase activity"/>
    <property type="evidence" value="ECO:0007669"/>
    <property type="project" value="UniProtKB-KW"/>
</dbReference>
<dbReference type="RefSeq" id="WP_163074642.1">
    <property type="nucleotide sequence ID" value="NZ_CP048630.1"/>
</dbReference>
<keyword evidence="1" id="KW-0808">Transferase</keyword>
<protein>
    <submittedName>
        <fullName evidence="1">Class I SAM-dependent methyltransferase</fullName>
    </submittedName>
</protein>
<dbReference type="AlphaFoldDB" id="A0A6P1YJI9"/>
<evidence type="ECO:0000313" key="1">
    <source>
        <dbReference type="EMBL" id="QIB33547.1"/>
    </source>
</evidence>
<keyword evidence="2" id="KW-1185">Reference proteome</keyword>
<dbReference type="FunFam" id="3.40.50.150:FF:000554">
    <property type="entry name" value="Cation-transporting ATPase"/>
    <property type="match status" value="1"/>
</dbReference>
<reference evidence="1 2" key="1">
    <citation type="submission" date="2020-02" db="EMBL/GenBank/DDBJ databases">
        <authorList>
            <person name="Li G."/>
        </authorList>
    </citation>
    <scope>NUCLEOTIDE SEQUENCE [LARGE SCALE GENOMIC DNA]</scope>
    <source>
        <strain evidence="1 2">DSM 102029</strain>
    </source>
</reference>
<proteinExistence type="predicted"/>
<dbReference type="GO" id="GO:0032259">
    <property type="term" value="P:methylation"/>
    <property type="evidence" value="ECO:0007669"/>
    <property type="project" value="UniProtKB-KW"/>
</dbReference>
<dbReference type="EMBL" id="CP048630">
    <property type="protein sequence ID" value="QIB33547.1"/>
    <property type="molecule type" value="Genomic_DNA"/>
</dbReference>